<dbReference type="FunFam" id="1.25.40.20:FF:000200">
    <property type="entry name" value="ankyrin repeat domain-containing protein 6"/>
    <property type="match status" value="1"/>
</dbReference>
<proteinExistence type="predicted"/>
<feature type="region of interest" description="Disordered" evidence="4">
    <location>
        <begin position="246"/>
        <end position="269"/>
    </location>
</feature>
<feature type="compositionally biased region" description="Basic and acidic residues" evidence="4">
    <location>
        <begin position="257"/>
        <end position="269"/>
    </location>
</feature>
<protein>
    <submittedName>
        <fullName evidence="5">Uncharacterized protein</fullName>
    </submittedName>
</protein>
<evidence type="ECO:0000256" key="2">
    <source>
        <dbReference type="ARBA" id="ARBA00023043"/>
    </source>
</evidence>
<feature type="compositionally biased region" description="Basic residues" evidence="4">
    <location>
        <begin position="162"/>
        <end position="176"/>
    </location>
</feature>
<dbReference type="Proteomes" id="UP000437017">
    <property type="component" value="Unassembled WGS sequence"/>
</dbReference>
<dbReference type="GO" id="GO:0005737">
    <property type="term" value="C:cytoplasm"/>
    <property type="evidence" value="ECO:0007669"/>
    <property type="project" value="TreeGrafter"/>
</dbReference>
<accession>A0A643CEY8</accession>
<evidence type="ECO:0000256" key="1">
    <source>
        <dbReference type="ARBA" id="ARBA00022737"/>
    </source>
</evidence>
<dbReference type="InterPro" id="IPR002110">
    <property type="entry name" value="Ankyrin_rpt"/>
</dbReference>
<keyword evidence="1" id="KW-0677">Repeat</keyword>
<feature type="region of interest" description="Disordered" evidence="4">
    <location>
        <begin position="353"/>
        <end position="374"/>
    </location>
</feature>
<keyword evidence="6" id="KW-1185">Reference proteome</keyword>
<feature type="non-terminal residue" evidence="5">
    <location>
        <position position="374"/>
    </location>
</feature>
<dbReference type="PROSITE" id="PS50297">
    <property type="entry name" value="ANK_REP_REGION"/>
    <property type="match status" value="1"/>
</dbReference>
<dbReference type="AlphaFoldDB" id="A0A643CEY8"/>
<evidence type="ECO:0000313" key="6">
    <source>
        <dbReference type="Proteomes" id="UP000437017"/>
    </source>
</evidence>
<dbReference type="PANTHER" id="PTHR24203:SF84">
    <property type="entry name" value="ANKYRIN REPEAT DOMAIN-CONTAINING PROTEIN 6"/>
    <property type="match status" value="1"/>
</dbReference>
<comment type="caution">
    <text evidence="5">The sequence shown here is derived from an EMBL/GenBank/DDBJ whole genome shotgun (WGS) entry which is preliminary data.</text>
</comment>
<dbReference type="SMART" id="SM00248">
    <property type="entry name" value="ANK"/>
    <property type="match status" value="3"/>
</dbReference>
<evidence type="ECO:0000313" key="5">
    <source>
        <dbReference type="EMBL" id="KAB0398796.1"/>
    </source>
</evidence>
<feature type="region of interest" description="Disordered" evidence="4">
    <location>
        <begin position="114"/>
        <end position="185"/>
    </location>
</feature>
<dbReference type="GO" id="GO:0046330">
    <property type="term" value="P:positive regulation of JNK cascade"/>
    <property type="evidence" value="ECO:0007669"/>
    <property type="project" value="TreeGrafter"/>
</dbReference>
<dbReference type="GO" id="GO:0005634">
    <property type="term" value="C:nucleus"/>
    <property type="evidence" value="ECO:0007669"/>
    <property type="project" value="TreeGrafter"/>
</dbReference>
<organism evidence="5 6">
    <name type="scientific">Balaenoptera physalus</name>
    <name type="common">Fin whale</name>
    <name type="synonym">Balaena physalus</name>
    <dbReference type="NCBI Taxonomy" id="9770"/>
    <lineage>
        <taxon>Eukaryota</taxon>
        <taxon>Metazoa</taxon>
        <taxon>Chordata</taxon>
        <taxon>Craniata</taxon>
        <taxon>Vertebrata</taxon>
        <taxon>Euteleostomi</taxon>
        <taxon>Mammalia</taxon>
        <taxon>Eutheria</taxon>
        <taxon>Laurasiatheria</taxon>
        <taxon>Artiodactyla</taxon>
        <taxon>Whippomorpha</taxon>
        <taxon>Cetacea</taxon>
        <taxon>Mysticeti</taxon>
        <taxon>Balaenopteridae</taxon>
        <taxon>Balaenoptera</taxon>
    </lineage>
</organism>
<feature type="compositionally biased region" description="Low complexity" evidence="4">
    <location>
        <begin position="301"/>
        <end position="314"/>
    </location>
</feature>
<reference evidence="5 6" key="1">
    <citation type="journal article" date="2019" name="PLoS ONE">
        <title>Genomic analyses reveal an absence of contemporary introgressive admixture between fin whales and blue whales, despite known hybrids.</title>
        <authorList>
            <person name="Westbury M.V."/>
            <person name="Petersen B."/>
            <person name="Lorenzen E.D."/>
        </authorList>
    </citation>
    <scope>NUCLEOTIDE SEQUENCE [LARGE SCALE GENOMIC DNA]</scope>
    <source>
        <strain evidence="5">FinWhale-01</strain>
    </source>
</reference>
<dbReference type="EMBL" id="SGJD01001694">
    <property type="protein sequence ID" value="KAB0398796.1"/>
    <property type="molecule type" value="Genomic_DNA"/>
</dbReference>
<dbReference type="Pfam" id="PF12796">
    <property type="entry name" value="Ank_2"/>
    <property type="match status" value="1"/>
</dbReference>
<sequence>QQDAVTGLSECLLIAAYKGQAENVFQLINKGTKGHLSVVQILLKAGCDLDAQDDAGDTALYTAAALNHKKVVKILVEAGADGTIVSNAGRTPLETARYHNNPEVALLLTKVPRGSVSAGDTHSSEQAVPRKEEPRGDFLSASPEPRAKDNRQKTSRPNQKNSRTHNHPKKRPRHRCSPPSPPHEFRSYQLYTLYRGKDGKVMQAPINGCRCEPLINKLENQLEATVEEIKAELVSCQDKMNMKLGHMGNETQHQMRQRSDSEKHEGEKRQMPLVDELKTWCMLKIQNLELKLSGDSGASRTKSTPSTGESSTGGQAQGKGPQLHSRPQTPAGAVFLGLRNVKVRTASLPLKEAAKCDPQAGPCVDRGTQTKKCA</sequence>
<dbReference type="InterPro" id="IPR036770">
    <property type="entry name" value="Ankyrin_rpt-contain_sf"/>
</dbReference>
<name>A0A643CEY8_BALPH</name>
<dbReference type="Gene3D" id="1.25.40.20">
    <property type="entry name" value="Ankyrin repeat-containing domain"/>
    <property type="match status" value="1"/>
</dbReference>
<dbReference type="PANTHER" id="PTHR24203">
    <property type="entry name" value="ANKYRIN REPEAT FAMILY PROTEIN"/>
    <property type="match status" value="1"/>
</dbReference>
<dbReference type="PROSITE" id="PS50088">
    <property type="entry name" value="ANK_REPEAT"/>
    <property type="match status" value="1"/>
</dbReference>
<keyword evidence="2 3" id="KW-0040">ANK repeat</keyword>
<evidence type="ECO:0000256" key="3">
    <source>
        <dbReference type="PROSITE-ProRule" id="PRU00023"/>
    </source>
</evidence>
<dbReference type="OrthoDB" id="424503at2759"/>
<dbReference type="GO" id="GO:0090090">
    <property type="term" value="P:negative regulation of canonical Wnt signaling pathway"/>
    <property type="evidence" value="ECO:0007669"/>
    <property type="project" value="TreeGrafter"/>
</dbReference>
<dbReference type="SUPFAM" id="SSF48403">
    <property type="entry name" value="Ankyrin repeat"/>
    <property type="match status" value="1"/>
</dbReference>
<feature type="region of interest" description="Disordered" evidence="4">
    <location>
        <begin position="294"/>
        <end position="329"/>
    </location>
</feature>
<gene>
    <name evidence="5" type="ORF">E2I00_000780</name>
</gene>
<evidence type="ECO:0000256" key="4">
    <source>
        <dbReference type="SAM" id="MobiDB-lite"/>
    </source>
</evidence>
<feature type="repeat" description="ANK" evidence="3">
    <location>
        <begin position="55"/>
        <end position="87"/>
    </location>
</feature>
<feature type="non-terminal residue" evidence="5">
    <location>
        <position position="1"/>
    </location>
</feature>